<name>A0ACC0AYN2_CATRO</name>
<proteinExistence type="predicted"/>
<sequence length="1054" mass="117761">MESQQQRRGGGGGGGGGGYTVSPAHTPRSSDKAHRDLRSGEGSMSGKHDKEKGVNVQVIVRCRPLSEDETRLHTPVVISCNENRREVSAVQHIANKQIDRTFVFDKVFGPASQQKDLYDQAVCPIVFEVLEGYNCTIFAYGQTGTGKTYTMEGGGRKKNGEFPSDAGVIPRAVKQIFDILEAQQAEYSMKVTFLELYNEEITDLLAPEECAKFIDDKSKKPIALMEDGKGGVLVRGLEEEIVCTANEIYKILEKGSAKRRTAETLLNKQSSRSHSIFSITIHIKECTPEGEEMIKCGKLNLVDLAGSENISRSGAREGRAREAGEINKSLLTLGRVINALVEHSGHVPYRDSKLTRLLRDSLGGKTKTCIIATIAPSIPCLEETLNTLDYAHRAKNIKNRPEINQKMMKSAMIKDLYSEIDRLKQEVYAAREKNGIYIPRDRYLQEEAEKKAMAEKIERMELGVESKDKQLAELQDLYKSEQQLTAELGDKLDKTERKLQETEHALGDLEERYRQANATIKEKEYLISNLLKSEKALVEQAFDLRSELENATSDVSNLFAKIERKDKIEDENRILIQKFQSQLTQQLDILHKSVAASATQQEQQLKEMEEDMQSFVSTKTEATEGLRTDLEKLKNMCGCGIKALDDIAEELNSNSHSTFAQLNSQVTKHSSALGDLFKGIASEADTLLNDLQNSLHTQENKLNAFAQQQRQAHSRAVTTTRSISEITANFFKTLDLHVTKLGEIVEEAQYVNDQKLTDFEKKFEECAAKEERQLLEKVAELLASSNARKKQLVETTINGLRESAVTRTNQLQQEMSTMQDSTSSVRAEWNNYVEKADSHYLQDNAAVESGRKEMEEALHNCLQKAKLGAQQWSNAQESLFSLEKSNVDTVDEIIRGGLDANQTLRTHFSSAVSSALEDTDAASKNLLSSIDHSLQLDNDACANLDSMIVPCCGELRELNSGHHHKIVEITENAGKCLQEEYLVDEPSCSTPRKRPYNLPSIGSIEELRTPPFDELLKTFWDGKSSKQANGDVKHILEAAAQSLRDSRVPLTAIN</sequence>
<protein>
    <submittedName>
        <fullName evidence="1">Uncharacterized protein</fullName>
    </submittedName>
</protein>
<dbReference type="EMBL" id="CM044704">
    <property type="protein sequence ID" value="KAI5666132.1"/>
    <property type="molecule type" value="Genomic_DNA"/>
</dbReference>
<reference evidence="2" key="1">
    <citation type="journal article" date="2023" name="Nat. Plants">
        <title>Single-cell RNA sequencing provides a high-resolution roadmap for understanding the multicellular compartmentation of specialized metabolism.</title>
        <authorList>
            <person name="Sun S."/>
            <person name="Shen X."/>
            <person name="Li Y."/>
            <person name="Li Y."/>
            <person name="Wang S."/>
            <person name="Li R."/>
            <person name="Zhang H."/>
            <person name="Shen G."/>
            <person name="Guo B."/>
            <person name="Wei J."/>
            <person name="Xu J."/>
            <person name="St-Pierre B."/>
            <person name="Chen S."/>
            <person name="Sun C."/>
        </authorList>
    </citation>
    <scope>NUCLEOTIDE SEQUENCE [LARGE SCALE GENOMIC DNA]</scope>
</reference>
<dbReference type="Proteomes" id="UP001060085">
    <property type="component" value="Linkage Group LG04"/>
</dbReference>
<comment type="caution">
    <text evidence="1">The sequence shown here is derived from an EMBL/GenBank/DDBJ whole genome shotgun (WGS) entry which is preliminary data.</text>
</comment>
<keyword evidence="2" id="KW-1185">Reference proteome</keyword>
<accession>A0ACC0AYN2</accession>
<organism evidence="1 2">
    <name type="scientific">Catharanthus roseus</name>
    <name type="common">Madagascar periwinkle</name>
    <name type="synonym">Vinca rosea</name>
    <dbReference type="NCBI Taxonomy" id="4058"/>
    <lineage>
        <taxon>Eukaryota</taxon>
        <taxon>Viridiplantae</taxon>
        <taxon>Streptophyta</taxon>
        <taxon>Embryophyta</taxon>
        <taxon>Tracheophyta</taxon>
        <taxon>Spermatophyta</taxon>
        <taxon>Magnoliopsida</taxon>
        <taxon>eudicotyledons</taxon>
        <taxon>Gunneridae</taxon>
        <taxon>Pentapetalae</taxon>
        <taxon>asterids</taxon>
        <taxon>lamiids</taxon>
        <taxon>Gentianales</taxon>
        <taxon>Apocynaceae</taxon>
        <taxon>Rauvolfioideae</taxon>
        <taxon>Vinceae</taxon>
        <taxon>Catharanthinae</taxon>
        <taxon>Catharanthus</taxon>
    </lineage>
</organism>
<evidence type="ECO:0000313" key="2">
    <source>
        <dbReference type="Proteomes" id="UP001060085"/>
    </source>
</evidence>
<evidence type="ECO:0000313" key="1">
    <source>
        <dbReference type="EMBL" id="KAI5666132.1"/>
    </source>
</evidence>
<gene>
    <name evidence="1" type="ORF">M9H77_15985</name>
</gene>